<keyword evidence="2" id="KW-1185">Reference proteome</keyword>
<comment type="caution">
    <text evidence="1">The sequence shown here is derived from an EMBL/GenBank/DDBJ whole genome shotgun (WGS) entry which is preliminary data.</text>
</comment>
<evidence type="ECO:0000313" key="1">
    <source>
        <dbReference type="EMBL" id="NMI01666.1"/>
    </source>
</evidence>
<accession>A0ABX1SJB6</accession>
<dbReference type="RefSeq" id="WP_169385183.1">
    <property type="nucleotide sequence ID" value="NZ_JAAXLA010000094.1"/>
</dbReference>
<gene>
    <name evidence="1" type="ORF">HF526_30855</name>
</gene>
<organism evidence="1 2">
    <name type="scientific">Pseudonocardia acidicola</name>
    <dbReference type="NCBI Taxonomy" id="2724939"/>
    <lineage>
        <taxon>Bacteria</taxon>
        <taxon>Bacillati</taxon>
        <taxon>Actinomycetota</taxon>
        <taxon>Actinomycetes</taxon>
        <taxon>Pseudonocardiales</taxon>
        <taxon>Pseudonocardiaceae</taxon>
        <taxon>Pseudonocardia</taxon>
    </lineage>
</organism>
<name>A0ABX1SJB6_9PSEU</name>
<evidence type="ECO:0000313" key="2">
    <source>
        <dbReference type="Proteomes" id="UP000820669"/>
    </source>
</evidence>
<dbReference type="Proteomes" id="UP000820669">
    <property type="component" value="Unassembled WGS sequence"/>
</dbReference>
<sequence length="229" mass="25008">MGRYRRRGRWAITAGGVAAEPRDAELALSNYLDVLREQRLRPLFVGVPDPRPFARRGLYTCPLAQEAAVIALRRFDLADPAMGVVRRAVGAAERAGLRILAADAEDPATECRVAVDATGRQLASVQWCRRGADDGVPLELVSWRCNDEDGPAGPTLIALIAAGLADYRARGVASISLGPGHRDWWPRGAPRADRALPGPVIEAFGPRWRTRWLAMLSGWQLPAAWHALH</sequence>
<proteinExistence type="predicted"/>
<reference evidence="1 2" key="1">
    <citation type="submission" date="2020-04" db="EMBL/GenBank/DDBJ databases">
        <authorList>
            <person name="Klaysubun C."/>
            <person name="Duangmal K."/>
            <person name="Lipun K."/>
        </authorList>
    </citation>
    <scope>NUCLEOTIDE SEQUENCE [LARGE SCALE GENOMIC DNA]</scope>
    <source>
        <strain evidence="1 2">K10HN5</strain>
    </source>
</reference>
<protein>
    <submittedName>
        <fullName evidence="1">DUF2156 domain-containing protein</fullName>
    </submittedName>
</protein>
<dbReference type="EMBL" id="JAAXLA010000094">
    <property type="protein sequence ID" value="NMI01666.1"/>
    <property type="molecule type" value="Genomic_DNA"/>
</dbReference>